<dbReference type="PROSITE" id="PS50088">
    <property type="entry name" value="ANK_REPEAT"/>
    <property type="match status" value="1"/>
</dbReference>
<dbReference type="EMBL" id="DS022262">
    <property type="protein sequence ID" value="EWG54880.1"/>
    <property type="molecule type" value="Genomic_DNA"/>
</dbReference>
<dbReference type="InterPro" id="IPR002110">
    <property type="entry name" value="Ankyrin_rpt"/>
</dbReference>
<dbReference type="PROSITE" id="PS50297">
    <property type="entry name" value="ANK_REP_REGION"/>
    <property type="match status" value="1"/>
</dbReference>
<evidence type="ECO:0000256" key="3">
    <source>
        <dbReference type="PROSITE-ProRule" id="PRU00023"/>
    </source>
</evidence>
<feature type="repeat" description="ANK" evidence="3">
    <location>
        <begin position="84"/>
        <end position="116"/>
    </location>
</feature>
<dbReference type="EMBL" id="CM000588">
    <property type="protein sequence ID" value="EWG54880.1"/>
    <property type="molecule type" value="Genomic_DNA"/>
</dbReference>
<dbReference type="InterPro" id="IPR036770">
    <property type="entry name" value="Ankyrin_rpt-contain_sf"/>
</dbReference>
<accession>W7N480</accession>
<dbReference type="PANTHER" id="PTHR24171">
    <property type="entry name" value="ANKYRIN REPEAT DOMAIN-CONTAINING PROTEIN 39-RELATED"/>
    <property type="match status" value="1"/>
</dbReference>
<dbReference type="Pfam" id="PF12796">
    <property type="entry name" value="Ank_2"/>
    <property type="match status" value="1"/>
</dbReference>
<reference evidence="4 5" key="1">
    <citation type="journal article" date="2010" name="Nature">
        <title>Comparative genomics reveals mobile pathogenicity chromosomes in Fusarium.</title>
        <authorList>
            <person name="Ma L.J."/>
            <person name="van der Does H.C."/>
            <person name="Borkovich K.A."/>
            <person name="Coleman J.J."/>
            <person name="Daboussi M.J."/>
            <person name="Di Pietro A."/>
            <person name="Dufresne M."/>
            <person name="Freitag M."/>
            <person name="Grabherr M."/>
            <person name="Henrissat B."/>
            <person name="Houterman P.M."/>
            <person name="Kang S."/>
            <person name="Shim W.B."/>
            <person name="Woloshuk C."/>
            <person name="Xie X."/>
            <person name="Xu J.R."/>
            <person name="Antoniw J."/>
            <person name="Baker S.E."/>
            <person name="Bluhm B.H."/>
            <person name="Breakspear A."/>
            <person name="Brown D.W."/>
            <person name="Butchko R.A."/>
            <person name="Chapman S."/>
            <person name="Coulson R."/>
            <person name="Coutinho P.M."/>
            <person name="Danchin E.G."/>
            <person name="Diener A."/>
            <person name="Gale L.R."/>
            <person name="Gardiner D.M."/>
            <person name="Goff S."/>
            <person name="Hammond-Kosack K.E."/>
            <person name="Hilburn K."/>
            <person name="Hua-Van A."/>
            <person name="Jonkers W."/>
            <person name="Kazan K."/>
            <person name="Kodira C.D."/>
            <person name="Koehrsen M."/>
            <person name="Kumar L."/>
            <person name="Lee Y.H."/>
            <person name="Li L."/>
            <person name="Manners J.M."/>
            <person name="Miranda-Saavedra D."/>
            <person name="Mukherjee M."/>
            <person name="Park G."/>
            <person name="Park J."/>
            <person name="Park S.Y."/>
            <person name="Proctor R.H."/>
            <person name="Regev A."/>
            <person name="Ruiz-Roldan M.C."/>
            <person name="Sain D."/>
            <person name="Sakthikumar S."/>
            <person name="Sykes S."/>
            <person name="Schwartz D.C."/>
            <person name="Turgeon B.G."/>
            <person name="Wapinski I."/>
            <person name="Yoder O."/>
            <person name="Young S."/>
            <person name="Zeng Q."/>
            <person name="Zhou S."/>
            <person name="Galagan J."/>
            <person name="Cuomo C.A."/>
            <person name="Kistler H.C."/>
            <person name="Rep M."/>
        </authorList>
    </citation>
    <scope>NUCLEOTIDE SEQUENCE [LARGE SCALE GENOMIC DNA]</scope>
    <source>
        <strain evidence="5">M3125 / FGSC 7600</strain>
    </source>
</reference>
<dbReference type="VEuPathDB" id="FungiDB:FVEG_17414"/>
<dbReference type="SMART" id="SM00248">
    <property type="entry name" value="ANK"/>
    <property type="match status" value="1"/>
</dbReference>
<dbReference type="RefSeq" id="XP_018761071.1">
    <property type="nucleotide sequence ID" value="XM_018906655.1"/>
</dbReference>
<dbReference type="AlphaFoldDB" id="W7N480"/>
<dbReference type="GeneID" id="30074290"/>
<name>W7N480_GIBM7</name>
<gene>
    <name evidence="4" type="ORF">FVEG_17414</name>
</gene>
<dbReference type="SUPFAM" id="SSF48403">
    <property type="entry name" value="Ankyrin repeat"/>
    <property type="match status" value="1"/>
</dbReference>
<evidence type="ECO:0000256" key="2">
    <source>
        <dbReference type="ARBA" id="ARBA00023043"/>
    </source>
</evidence>
<dbReference type="STRING" id="334819.W7N480"/>
<keyword evidence="5" id="KW-1185">Reference proteome</keyword>
<organism evidence="4 5">
    <name type="scientific">Gibberella moniliformis (strain M3125 / FGSC 7600)</name>
    <name type="common">Maize ear and stalk rot fungus</name>
    <name type="synonym">Fusarium verticillioides</name>
    <dbReference type="NCBI Taxonomy" id="334819"/>
    <lineage>
        <taxon>Eukaryota</taxon>
        <taxon>Fungi</taxon>
        <taxon>Dikarya</taxon>
        <taxon>Ascomycota</taxon>
        <taxon>Pezizomycotina</taxon>
        <taxon>Sordariomycetes</taxon>
        <taxon>Hypocreomycetidae</taxon>
        <taxon>Hypocreales</taxon>
        <taxon>Nectriaceae</taxon>
        <taxon>Fusarium</taxon>
        <taxon>Fusarium fujikuroi species complex</taxon>
    </lineage>
</organism>
<dbReference type="OrthoDB" id="539213at2759"/>
<evidence type="ECO:0000313" key="5">
    <source>
        <dbReference type="Proteomes" id="UP000009096"/>
    </source>
</evidence>
<dbReference type="KEGG" id="fvr:FVEG_17414"/>
<proteinExistence type="predicted"/>
<sequence length="153" mass="17134">MQPIPKFVWHLMQTWKWLPSRLNRLTDKDLIACLSKAGFTLPPPFPSFGSPIQSLYDACEAGSIAEAQKRLQEEREDVDMLGPRNRTPLHAAAHQGHLDIVKLLVDYGAGIMATTFFGSTAEKLAEKYHHPAVVAFLEAARREYKKGSKCNAE</sequence>
<evidence type="ECO:0000256" key="1">
    <source>
        <dbReference type="ARBA" id="ARBA00022737"/>
    </source>
</evidence>
<keyword evidence="2 3" id="KW-0040">ANK repeat</keyword>
<evidence type="ECO:0000313" key="4">
    <source>
        <dbReference type="EMBL" id="EWG54880.1"/>
    </source>
</evidence>
<keyword evidence="1" id="KW-0677">Repeat</keyword>
<dbReference type="Gene3D" id="1.25.40.20">
    <property type="entry name" value="Ankyrin repeat-containing domain"/>
    <property type="match status" value="1"/>
</dbReference>
<dbReference type="Proteomes" id="UP000009096">
    <property type="component" value="Chromosome 11"/>
</dbReference>
<protein>
    <submittedName>
        <fullName evidence="4">Uncharacterized protein</fullName>
    </submittedName>
</protein>